<dbReference type="GO" id="GO:0030674">
    <property type="term" value="F:protein-macromolecule adaptor activity"/>
    <property type="evidence" value="ECO:0007669"/>
    <property type="project" value="UniProtKB-ARBA"/>
</dbReference>
<evidence type="ECO:0000256" key="6">
    <source>
        <dbReference type="ARBA" id="ARBA00004450"/>
    </source>
</evidence>
<dbReference type="GO" id="GO:0005765">
    <property type="term" value="C:lysosomal membrane"/>
    <property type="evidence" value="ECO:0007669"/>
    <property type="project" value="UniProtKB-SubCell"/>
</dbReference>
<evidence type="ECO:0000256" key="14">
    <source>
        <dbReference type="ARBA" id="ARBA00022787"/>
    </source>
</evidence>
<dbReference type="GO" id="GO:0048471">
    <property type="term" value="C:perinuclear region of cytoplasm"/>
    <property type="evidence" value="ECO:0007669"/>
    <property type="project" value="UniProtKB-SubCell"/>
</dbReference>
<feature type="domain" description="Target of rapamycin complex 2 subunit MAPKAP1-like Ras-binding" evidence="25">
    <location>
        <begin position="290"/>
        <end position="354"/>
    </location>
</feature>
<feature type="domain" description="CRIM" evidence="23">
    <location>
        <begin position="138"/>
        <end position="268"/>
    </location>
</feature>
<evidence type="ECO:0000256" key="17">
    <source>
        <dbReference type="ARBA" id="ARBA00023128"/>
    </source>
</evidence>
<comment type="caution">
    <text evidence="26">The sequence shown here is derived from an EMBL/GenBank/DDBJ whole genome shotgun (WGS) entry which is preliminary data.</text>
</comment>
<dbReference type="GO" id="GO:0005789">
    <property type="term" value="C:endoplasmic reticulum membrane"/>
    <property type="evidence" value="ECO:0007669"/>
    <property type="project" value="UniProtKB-SubCell"/>
</dbReference>
<dbReference type="InterPro" id="IPR031313">
    <property type="entry name" value="Sin1_PH_dom"/>
</dbReference>
<dbReference type="Proteomes" id="UP001163046">
    <property type="component" value="Unassembled WGS sequence"/>
</dbReference>
<reference evidence="26" key="1">
    <citation type="submission" date="2023-01" db="EMBL/GenBank/DDBJ databases">
        <title>Genome assembly of the deep-sea coral Lophelia pertusa.</title>
        <authorList>
            <person name="Herrera S."/>
            <person name="Cordes E."/>
        </authorList>
    </citation>
    <scope>NUCLEOTIDE SEQUENCE</scope>
    <source>
        <strain evidence="26">USNM1676648</strain>
        <tissue evidence="26">Polyp</tissue>
    </source>
</reference>
<comment type="similarity">
    <text evidence="9">Belongs to the SIN1 family.</text>
</comment>
<name>A0A9W9YJ53_9CNID</name>
<dbReference type="InterPro" id="IPR008828">
    <property type="entry name" value="Sin1/Avo1"/>
</dbReference>
<evidence type="ECO:0000256" key="19">
    <source>
        <dbReference type="ARBA" id="ARBA00023228"/>
    </source>
</evidence>
<keyword evidence="14" id="KW-1000">Mitochondrion outer membrane</keyword>
<dbReference type="GO" id="GO:0005886">
    <property type="term" value="C:plasma membrane"/>
    <property type="evidence" value="ECO:0007669"/>
    <property type="project" value="UniProtKB-SubCell"/>
</dbReference>
<keyword evidence="20" id="KW-0539">Nucleus</keyword>
<evidence type="ECO:0000256" key="7">
    <source>
        <dbReference type="ARBA" id="ARBA00004556"/>
    </source>
</evidence>
<evidence type="ECO:0000256" key="16">
    <source>
        <dbReference type="ARBA" id="ARBA00023034"/>
    </source>
</evidence>
<dbReference type="GO" id="GO:0031902">
    <property type="term" value="C:late endosome membrane"/>
    <property type="evidence" value="ECO:0007669"/>
    <property type="project" value="UniProtKB-SubCell"/>
</dbReference>
<keyword evidence="13" id="KW-0967">Endosome</keyword>
<evidence type="ECO:0000256" key="20">
    <source>
        <dbReference type="ARBA" id="ARBA00023242"/>
    </source>
</evidence>
<dbReference type="PANTHER" id="PTHR13335:SF1">
    <property type="entry name" value="TARGET OF RAPAMYCIN COMPLEX 2 SUBUNIT MAPKAP1"/>
    <property type="match status" value="1"/>
</dbReference>
<evidence type="ECO:0000259" key="25">
    <source>
        <dbReference type="Pfam" id="PF25322"/>
    </source>
</evidence>
<dbReference type="Pfam" id="PF16979">
    <property type="entry name" value="SIN1_PH"/>
    <property type="match status" value="1"/>
</dbReference>
<evidence type="ECO:0000256" key="11">
    <source>
        <dbReference type="ARBA" id="ARBA00022475"/>
    </source>
</evidence>
<evidence type="ECO:0000256" key="8">
    <source>
        <dbReference type="ARBA" id="ARBA00004633"/>
    </source>
</evidence>
<dbReference type="FunFam" id="2.30.29.30:FF:000585">
    <property type="entry name" value="target of rapamycin complex 2 subunit MAPKAP1 isoform X3"/>
    <property type="match status" value="1"/>
</dbReference>
<evidence type="ECO:0000256" key="18">
    <source>
        <dbReference type="ARBA" id="ARBA00023136"/>
    </source>
</evidence>
<evidence type="ECO:0000259" key="23">
    <source>
        <dbReference type="Pfam" id="PF16978"/>
    </source>
</evidence>
<dbReference type="GO" id="GO:0005634">
    <property type="term" value="C:nucleus"/>
    <property type="evidence" value="ECO:0007669"/>
    <property type="project" value="UniProtKB-SubCell"/>
</dbReference>
<dbReference type="GO" id="GO:0005741">
    <property type="term" value="C:mitochondrial outer membrane"/>
    <property type="evidence" value="ECO:0007669"/>
    <property type="project" value="UniProtKB-SubCell"/>
</dbReference>
<accession>A0A9W9YJ53</accession>
<evidence type="ECO:0000259" key="24">
    <source>
        <dbReference type="Pfam" id="PF16979"/>
    </source>
</evidence>
<protein>
    <recommendedName>
        <fullName evidence="10">Target of rapamycin complex 2 subunit MAPKAP1</fullName>
    </recommendedName>
    <alternativeName>
        <fullName evidence="22">Stress-activated map kinase-interacting protein 1</fullName>
    </alternativeName>
</protein>
<dbReference type="GO" id="GO:0031901">
    <property type="term" value="C:early endosome membrane"/>
    <property type="evidence" value="ECO:0007669"/>
    <property type="project" value="UniProtKB-SubCell"/>
</dbReference>
<organism evidence="26 27">
    <name type="scientific">Desmophyllum pertusum</name>
    <dbReference type="NCBI Taxonomy" id="174260"/>
    <lineage>
        <taxon>Eukaryota</taxon>
        <taxon>Metazoa</taxon>
        <taxon>Cnidaria</taxon>
        <taxon>Anthozoa</taxon>
        <taxon>Hexacorallia</taxon>
        <taxon>Scleractinia</taxon>
        <taxon>Caryophylliina</taxon>
        <taxon>Caryophylliidae</taxon>
        <taxon>Desmophyllum</taxon>
    </lineage>
</organism>
<evidence type="ECO:0000256" key="1">
    <source>
        <dbReference type="ARBA" id="ARBA00004123"/>
    </source>
</evidence>
<sequence>MAFIDDPEFVIAHIRHSCVITDDTGMCEQVIMNEEFENEKAIKHRRRVVGKYSVDRDSLDFPSYPQSFDIAVSPDLSLRNSKSQGKGDHNRRERNREVRCTTVSWKEGQNSVLSGEDLLNVFTKREVKQDKNKTVTVSQLSRQLEESRGKPNNPFLQYSKYEGEAYQGTCVTKKLKIFLTMLPEEERAIPMIVTVLGTACVQDLIGLIMYKYTNEGLEPQLKNDVKSFCLQMAEDDGEVDTDFPALDNKEAITKFGFTCLALVQKDASPAKPTPPKPSSGIIVTVHEPQHGFSRVKVDSMKAEMKQVFEKMVKKRGLRRTANEYVLEKHSEFGVPISLESSLESMGTMEFCLVRFGRKRVTDVDKEGDAKQFDFYANYQYRSYRVSMLQKLRTVTEIQLGVSHEKIEIDPVLQPKSAKKFWGKQKFTSVEMENVVGCDLMEEKSNGKAIFRIVYFSQNAHDFKHYDFETDSDDAGEIVKKVNHIIKSNMSGKRSEYLSSKEKKLEKRKSLR</sequence>
<evidence type="ECO:0000256" key="15">
    <source>
        <dbReference type="ARBA" id="ARBA00022824"/>
    </source>
</evidence>
<evidence type="ECO:0000256" key="9">
    <source>
        <dbReference type="ARBA" id="ARBA00009407"/>
    </source>
</evidence>
<keyword evidence="17" id="KW-0496">Mitochondrion</keyword>
<feature type="domain" description="SIN1-type PH" evidence="24">
    <location>
        <begin position="379"/>
        <end position="486"/>
    </location>
</feature>
<evidence type="ECO:0000256" key="3">
    <source>
        <dbReference type="ARBA" id="ARBA00004220"/>
    </source>
</evidence>
<evidence type="ECO:0000256" key="4">
    <source>
        <dbReference type="ARBA" id="ARBA00004395"/>
    </source>
</evidence>
<keyword evidence="15" id="KW-0256">Endoplasmic reticulum</keyword>
<dbReference type="AlphaFoldDB" id="A0A9W9YJ53"/>
<dbReference type="InterPro" id="IPR031567">
    <property type="entry name" value="CRIM_dom"/>
</dbReference>
<gene>
    <name evidence="26" type="primary">MAPKAP1_2</name>
    <name evidence="26" type="ORF">OS493_033180</name>
</gene>
<evidence type="ECO:0000256" key="12">
    <source>
        <dbReference type="ARBA" id="ARBA00022490"/>
    </source>
</evidence>
<evidence type="ECO:0000313" key="27">
    <source>
        <dbReference type="Proteomes" id="UP001163046"/>
    </source>
</evidence>
<dbReference type="InterPro" id="IPR057339">
    <property type="entry name" value="RBD_SIN1"/>
</dbReference>
<dbReference type="GO" id="GO:0000139">
    <property type="term" value="C:Golgi membrane"/>
    <property type="evidence" value="ECO:0007669"/>
    <property type="project" value="UniProtKB-SubCell"/>
</dbReference>
<comment type="subcellular location">
    <subcellularLocation>
        <location evidence="2">Cell membrane</location>
        <topology evidence="2">Peripheral membrane protein</topology>
    </subcellularLocation>
    <subcellularLocation>
        <location evidence="7">Cytoplasm</location>
        <location evidence="7">Perinuclear region</location>
    </subcellularLocation>
    <subcellularLocation>
        <location evidence="3">Early endosome membrane</location>
        <topology evidence="3">Peripheral membrane protein</topology>
    </subcellularLocation>
    <subcellularLocation>
        <location evidence="5">Endoplasmic reticulum membrane</location>
        <topology evidence="5">Peripheral membrane protein</topology>
    </subcellularLocation>
    <subcellularLocation>
        <location evidence="4">Golgi apparatus membrane</location>
        <topology evidence="4">Peripheral membrane protein</topology>
    </subcellularLocation>
    <subcellularLocation>
        <location evidence="8">Late endosome membrane</location>
        <topology evidence="8">Peripheral membrane protein</topology>
    </subcellularLocation>
    <subcellularLocation>
        <location evidence="21">Lysosome membrane</location>
        <topology evidence="21">Peripheral membrane protein</topology>
    </subcellularLocation>
    <subcellularLocation>
        <location evidence="6">Mitochondrion outer membrane</location>
        <topology evidence="6">Peripheral membrane protein</topology>
    </subcellularLocation>
    <subcellularLocation>
        <location evidence="1">Nucleus</location>
    </subcellularLocation>
</comment>
<dbReference type="Pfam" id="PF25322">
    <property type="entry name" value="RBD_SIN1"/>
    <property type="match status" value="1"/>
</dbReference>
<proteinExistence type="inferred from homology"/>
<dbReference type="Gene3D" id="2.30.29.30">
    <property type="entry name" value="Pleckstrin-homology domain (PH domain)/Phosphotyrosine-binding domain (PTB)"/>
    <property type="match status" value="1"/>
</dbReference>
<evidence type="ECO:0000256" key="2">
    <source>
        <dbReference type="ARBA" id="ARBA00004202"/>
    </source>
</evidence>
<evidence type="ECO:0000256" key="13">
    <source>
        <dbReference type="ARBA" id="ARBA00022753"/>
    </source>
</evidence>
<evidence type="ECO:0000313" key="26">
    <source>
        <dbReference type="EMBL" id="KAJ7352913.1"/>
    </source>
</evidence>
<dbReference type="PANTHER" id="PTHR13335">
    <property type="entry name" value="TARGET OF RAPAMYCIN COMPLEX 2 SUBUNIT MAPKAP1"/>
    <property type="match status" value="1"/>
</dbReference>
<evidence type="ECO:0000256" key="5">
    <source>
        <dbReference type="ARBA" id="ARBA00004406"/>
    </source>
</evidence>
<keyword evidence="12" id="KW-0963">Cytoplasm</keyword>
<dbReference type="EMBL" id="MU827344">
    <property type="protein sequence ID" value="KAJ7352913.1"/>
    <property type="molecule type" value="Genomic_DNA"/>
</dbReference>
<keyword evidence="27" id="KW-1185">Reference proteome</keyword>
<keyword evidence="11" id="KW-1003">Cell membrane</keyword>
<evidence type="ECO:0000256" key="10">
    <source>
        <dbReference type="ARBA" id="ARBA00014183"/>
    </source>
</evidence>
<evidence type="ECO:0000256" key="22">
    <source>
        <dbReference type="ARBA" id="ARBA00031431"/>
    </source>
</evidence>
<keyword evidence="19" id="KW-0458">Lysosome</keyword>
<dbReference type="Pfam" id="PF16978">
    <property type="entry name" value="CRIM"/>
    <property type="match status" value="1"/>
</dbReference>
<dbReference type="GO" id="GO:0005546">
    <property type="term" value="F:phosphatidylinositol-4,5-bisphosphate binding"/>
    <property type="evidence" value="ECO:0007669"/>
    <property type="project" value="TreeGrafter"/>
</dbReference>
<dbReference type="GO" id="GO:0038203">
    <property type="term" value="P:TORC2 signaling"/>
    <property type="evidence" value="ECO:0007669"/>
    <property type="project" value="TreeGrafter"/>
</dbReference>
<keyword evidence="16" id="KW-0333">Golgi apparatus</keyword>
<dbReference type="OrthoDB" id="5981153at2759"/>
<dbReference type="GO" id="GO:0031932">
    <property type="term" value="C:TORC2 complex"/>
    <property type="evidence" value="ECO:0007669"/>
    <property type="project" value="InterPro"/>
</dbReference>
<evidence type="ECO:0000256" key="21">
    <source>
        <dbReference type="ARBA" id="ARBA00023765"/>
    </source>
</evidence>
<dbReference type="InterPro" id="IPR011993">
    <property type="entry name" value="PH-like_dom_sf"/>
</dbReference>
<keyword evidence="18" id="KW-0472">Membrane</keyword>